<dbReference type="PANTHER" id="PTHR18034:SF3">
    <property type="entry name" value="PRE-MRNA-SPLICING FACTOR CWC22 HOMOLOG"/>
    <property type="match status" value="1"/>
</dbReference>
<feature type="compositionally biased region" description="Basic and acidic residues" evidence="6">
    <location>
        <begin position="20"/>
        <end position="50"/>
    </location>
</feature>
<gene>
    <name evidence="8" type="ORF">BcabD6B2_50940</name>
</gene>
<evidence type="ECO:0000256" key="5">
    <source>
        <dbReference type="ARBA" id="ARBA00023242"/>
    </source>
</evidence>
<dbReference type="SMART" id="SM00544">
    <property type="entry name" value="MA3"/>
    <property type="match status" value="1"/>
</dbReference>
<dbReference type="SUPFAM" id="SSF48371">
    <property type="entry name" value="ARM repeat"/>
    <property type="match status" value="1"/>
</dbReference>
<dbReference type="Pfam" id="PF02847">
    <property type="entry name" value="MA3"/>
    <property type="match status" value="1"/>
</dbReference>
<evidence type="ECO:0000313" key="8">
    <source>
        <dbReference type="EMBL" id="GIX65659.1"/>
    </source>
</evidence>
<dbReference type="Proteomes" id="UP001497744">
    <property type="component" value="Unassembled WGS sequence"/>
</dbReference>
<dbReference type="PANTHER" id="PTHR18034">
    <property type="entry name" value="CELL CYCLE CONTROL PROTEIN CWF22-RELATED"/>
    <property type="match status" value="1"/>
</dbReference>
<sequence length="597" mass="66698">MTDNEADDNERSPGAPSRASPRDERERKLRRVGDGDVTTERSLKDDHVGADKPMAAVSKPPSKLGGIYIPPFKLLALRQEQAADGSVEYQRQEWEKLKKKINAVVNKLTCSNVAELVVELLECNLIRGRGLLARSWIRAQMASPGFTDIYVAFLAVLNSKFPEIGNLVLRRIILQFRRAFRKNDRILCQTVAKSLADLVNYRVAHEVLALQFLAILLENPTDDSVAVAVGFLEDVGNFLAEEAKQALEAVFDRFKQILSSGKIDKKTQYTVEALWKSFRNKFSDRPAVKPELDLVDLEDQITHDLDFLDESLTAEEMLNVFKPVDPMVYLEEQEKWAQIRSQLMGAEDSDGEESDSSVDSEAEGGEGELGDGQTDSAEQSGSAPSVGGATTVIRDSTSQDLVNLRKTVYLCIMSSLNYEECVHKLLKLNLPTGGEVEICTMLIDCCAMERTFQPFYALQAERLAKLRVVYAHNFQECFAKQYQLVHRLETAKLRNVAKFFTHMLATDAMPWSVLSVVVLSEAGTTSSGRIFVKIILQELCHTLGLRKLSEKLNDPELAPHLTGIFPRDNPENLRFAINFLTAIGLGALTGELRKRLV</sequence>
<feature type="region of interest" description="Disordered" evidence="6">
    <location>
        <begin position="1"/>
        <end position="56"/>
    </location>
</feature>
<dbReference type="RefSeq" id="XP_067717728.1">
    <property type="nucleotide sequence ID" value="XM_067861627.1"/>
</dbReference>
<dbReference type="Pfam" id="PF02854">
    <property type="entry name" value="MIF4G"/>
    <property type="match status" value="1"/>
</dbReference>
<evidence type="ECO:0000259" key="7">
    <source>
        <dbReference type="PROSITE" id="PS51366"/>
    </source>
</evidence>
<keyword evidence="4" id="KW-0508">mRNA splicing</keyword>
<dbReference type="GO" id="GO:0071013">
    <property type="term" value="C:catalytic step 2 spliceosome"/>
    <property type="evidence" value="ECO:0007669"/>
    <property type="project" value="TreeGrafter"/>
</dbReference>
<comment type="caution">
    <text evidence="8">The sequence shown here is derived from an EMBL/GenBank/DDBJ whole genome shotgun (WGS) entry which is preliminary data.</text>
</comment>
<feature type="region of interest" description="Disordered" evidence="6">
    <location>
        <begin position="344"/>
        <end position="390"/>
    </location>
</feature>
<proteinExistence type="inferred from homology"/>
<dbReference type="InterPro" id="IPR003890">
    <property type="entry name" value="MIF4G-like_typ-3"/>
</dbReference>
<keyword evidence="9" id="KW-1185">Reference proteome</keyword>
<dbReference type="PROSITE" id="PS51366">
    <property type="entry name" value="MI"/>
    <property type="match status" value="1"/>
</dbReference>
<keyword evidence="5" id="KW-0539">Nucleus</keyword>
<dbReference type="EMBL" id="BPLF01000005">
    <property type="protein sequence ID" value="GIX65659.1"/>
    <property type="molecule type" value="Genomic_DNA"/>
</dbReference>
<dbReference type="GO" id="GO:0000398">
    <property type="term" value="P:mRNA splicing, via spliceosome"/>
    <property type="evidence" value="ECO:0007669"/>
    <property type="project" value="TreeGrafter"/>
</dbReference>
<feature type="compositionally biased region" description="Acidic residues" evidence="6">
    <location>
        <begin position="347"/>
        <end position="369"/>
    </location>
</feature>
<feature type="domain" description="MI" evidence="7">
    <location>
        <begin position="403"/>
        <end position="519"/>
    </location>
</feature>
<dbReference type="InterPro" id="IPR003891">
    <property type="entry name" value="Initiation_fac_eIF4g_MI"/>
</dbReference>
<evidence type="ECO:0000256" key="1">
    <source>
        <dbReference type="ARBA" id="ARBA00004123"/>
    </source>
</evidence>
<dbReference type="GO" id="GO:0003723">
    <property type="term" value="F:RNA binding"/>
    <property type="evidence" value="ECO:0007669"/>
    <property type="project" value="InterPro"/>
</dbReference>
<protein>
    <submittedName>
        <fullName evidence="8">Cell cycle control protein, putative</fullName>
    </submittedName>
</protein>
<name>A0AAV4M0T5_BABCB</name>
<evidence type="ECO:0000256" key="3">
    <source>
        <dbReference type="ARBA" id="ARBA00022664"/>
    </source>
</evidence>
<evidence type="ECO:0000256" key="6">
    <source>
        <dbReference type="SAM" id="MobiDB-lite"/>
    </source>
</evidence>
<feature type="compositionally biased region" description="Polar residues" evidence="6">
    <location>
        <begin position="373"/>
        <end position="383"/>
    </location>
</feature>
<dbReference type="InterPro" id="IPR050781">
    <property type="entry name" value="CWC22_splicing_factor"/>
</dbReference>
<dbReference type="AlphaFoldDB" id="A0AAV4M0T5"/>
<dbReference type="InterPro" id="IPR016024">
    <property type="entry name" value="ARM-type_fold"/>
</dbReference>
<dbReference type="Gene3D" id="1.25.40.180">
    <property type="match status" value="1"/>
</dbReference>
<organism evidence="8 9">
    <name type="scientific">Babesia caballi</name>
    <dbReference type="NCBI Taxonomy" id="5871"/>
    <lineage>
        <taxon>Eukaryota</taxon>
        <taxon>Sar</taxon>
        <taxon>Alveolata</taxon>
        <taxon>Apicomplexa</taxon>
        <taxon>Aconoidasida</taxon>
        <taxon>Piroplasmida</taxon>
        <taxon>Babesiidae</taxon>
        <taxon>Babesia</taxon>
    </lineage>
</organism>
<evidence type="ECO:0000256" key="2">
    <source>
        <dbReference type="ARBA" id="ARBA00006856"/>
    </source>
</evidence>
<comment type="subcellular location">
    <subcellularLocation>
        <location evidence="1">Nucleus</location>
    </subcellularLocation>
</comment>
<evidence type="ECO:0000313" key="9">
    <source>
        <dbReference type="Proteomes" id="UP001497744"/>
    </source>
</evidence>
<dbReference type="SMART" id="SM00543">
    <property type="entry name" value="MIF4G"/>
    <property type="match status" value="1"/>
</dbReference>
<evidence type="ECO:0000256" key="4">
    <source>
        <dbReference type="ARBA" id="ARBA00023187"/>
    </source>
</evidence>
<keyword evidence="3" id="KW-0507">mRNA processing</keyword>
<accession>A0AAV4M0T5</accession>
<comment type="similarity">
    <text evidence="2">Belongs to the CWC22 family.</text>
</comment>
<dbReference type="GeneID" id="94197140"/>
<reference evidence="8 9" key="1">
    <citation type="submission" date="2021-06" db="EMBL/GenBank/DDBJ databases">
        <title>Genome sequence of Babesia caballi.</title>
        <authorList>
            <person name="Yamagishi J."/>
            <person name="Kidaka T."/>
            <person name="Ochi A."/>
        </authorList>
    </citation>
    <scope>NUCLEOTIDE SEQUENCE [LARGE SCALE GENOMIC DNA]</scope>
    <source>
        <strain evidence="8">USDA-D6B2</strain>
    </source>
</reference>